<sequence>MRYSLLVLCLFLFIGAMAQSCPVVSFTSSSNQANGGDNSFTFISTSTVTDGNMRYVWDFGDPASGDSNNVSFIVNPLHIFSGSGIFRVKLTVINELGGCVASLTKQITVGNGNSQAKQGCPIVDFTILPDASIPNKYTFISTSTVAAGSMSYQWDFGNGKTDTTANPTITYTSASNYTIKLVVTGQNGCEDSASKSITTCNKVAANFSITANNYCASSNVISVNNMSLNGTSATVTSTWNFGDGSTSTSLAATHSYTNAGTYTIMLINKNVFGACTSVDSISKTVTIAAIPKASYQLYLNNTLTDINNIKLCFDANADFSFISNSSIASGKMQYKWSFGSSNITYREPGDTNANARIRYNAAGTYIVKLAVTSDMGCKDSTSATFYLSKPVAAFTTNITPDVAGDIKRPTITFTDNSTDAGAIAKLNNVWACNQVPYTANTVRNLPLSPALFTPTPSKYARGGVYITQLQVTSDVGCVDTTSCTYSFYIRPVAVFSLNNTAINSLGQPVVAAATNTSSVDESQPALTYSWDFGDNTPALLTNASTLPSHTYTVGAASRTVTLTVTNTNGGLVGIATQIVNQLYIKPKAAFTANGITYNSNNQPVLTIATNTSTVAEANVTLSYSWNFGDNTPIVTTTSPIPPAHTYTVGAANRTVVLTVANSNGGLTDTMSVTLNNMYILPKAAFTTSAPTTNSNNQIVVGIATNTSAIADSTATLSYSWDFGDNTPIVTTTAIIPPAHIYTTGAARRTITLTVTSSNGNIVAAASQIVSNLYIRPTASFTYAPTTVGGQYTFTSTSTSNDATATLSYVWNFGDGTALNTSANPSHTFAAGGSYSVTLTVTSNVGGLVATTSQIVSFNVKPTANFTANLNYNGNLFSNPVLELNAASTTVNDVNASLTYSWNFGDGTTATGITKKHIFTTGGNKTVTLTVTNTNGGNTDVKTQVVNVVITPKAIIAVRDYGTYIGAYADMAPYNSSIVTGSIVSYTWTYSWVDLASNTEYGPYPLSGGTTFGFYKYDGFKIVLTLTVTSNLGISNMVRCEYGGSNDGGYTPCSANVTTKAVTPIDIPGPVLDVVKAWPNPATTTVQMTYVAVSNTTAIKIIDMQGRVVKLIQQTTVAGARNAAVLPVSELASGTYNIVVTNSIGKPIATSRFIKTN</sequence>
<feature type="domain" description="PKD" evidence="7">
    <location>
        <begin position="39"/>
        <end position="114"/>
    </location>
</feature>
<dbReference type="CDD" id="cd00146">
    <property type="entry name" value="PKD"/>
    <property type="match status" value="4"/>
</dbReference>
<feature type="chain" id="PRO_5045298132" evidence="6">
    <location>
        <begin position="19"/>
        <end position="1156"/>
    </location>
</feature>
<feature type="domain" description="PKD" evidence="7">
    <location>
        <begin position="524"/>
        <end position="552"/>
    </location>
</feature>
<keyword evidence="2" id="KW-0812">Transmembrane</keyword>
<dbReference type="InterPro" id="IPR026444">
    <property type="entry name" value="Secre_tail"/>
</dbReference>
<comment type="subcellular location">
    <subcellularLocation>
        <location evidence="1">Membrane</location>
        <topology evidence="1">Multi-pass membrane protein</topology>
    </subcellularLocation>
</comment>
<feature type="domain" description="PKD" evidence="7">
    <location>
        <begin position="138"/>
        <end position="198"/>
    </location>
</feature>
<proteinExistence type="predicted"/>
<evidence type="ECO:0000256" key="3">
    <source>
        <dbReference type="ARBA" id="ARBA00022737"/>
    </source>
</evidence>
<organism evidence="8 9">
    <name type="scientific">Parasediminibacterium paludis</name>
    <dbReference type="NCBI Taxonomy" id="908966"/>
    <lineage>
        <taxon>Bacteria</taxon>
        <taxon>Pseudomonadati</taxon>
        <taxon>Bacteroidota</taxon>
        <taxon>Chitinophagia</taxon>
        <taxon>Chitinophagales</taxon>
        <taxon>Chitinophagaceae</taxon>
        <taxon>Parasediminibacterium</taxon>
    </lineage>
</organism>
<evidence type="ECO:0000256" key="2">
    <source>
        <dbReference type="ARBA" id="ARBA00022692"/>
    </source>
</evidence>
<evidence type="ECO:0000313" key="9">
    <source>
        <dbReference type="Proteomes" id="UP001595906"/>
    </source>
</evidence>
<dbReference type="Proteomes" id="UP001595906">
    <property type="component" value="Unassembled WGS sequence"/>
</dbReference>
<name>A0ABV8PUP0_9BACT</name>
<feature type="domain" description="PKD" evidence="7">
    <location>
        <begin position="334"/>
        <end position="394"/>
    </location>
</feature>
<accession>A0ABV8PUP0</accession>
<comment type="caution">
    <text evidence="8">The sequence shown here is derived from an EMBL/GenBank/DDBJ whole genome shotgun (WGS) entry which is preliminary data.</text>
</comment>
<keyword evidence="5" id="KW-0472">Membrane</keyword>
<dbReference type="SMART" id="SM00089">
    <property type="entry name" value="PKD"/>
    <property type="match status" value="9"/>
</dbReference>
<dbReference type="PROSITE" id="PS51257">
    <property type="entry name" value="PROKAR_LIPOPROTEIN"/>
    <property type="match status" value="1"/>
</dbReference>
<dbReference type="InterPro" id="IPR013783">
    <property type="entry name" value="Ig-like_fold"/>
</dbReference>
<protein>
    <submittedName>
        <fullName evidence="8">PKD domain-containing protein</fullName>
    </submittedName>
</protein>
<evidence type="ECO:0000259" key="7">
    <source>
        <dbReference type="PROSITE" id="PS50093"/>
    </source>
</evidence>
<dbReference type="PROSITE" id="PS50093">
    <property type="entry name" value="PKD"/>
    <property type="match status" value="7"/>
</dbReference>
<dbReference type="RefSeq" id="WP_379012143.1">
    <property type="nucleotide sequence ID" value="NZ_JBHSDC010000002.1"/>
</dbReference>
<feature type="domain" description="PKD" evidence="7">
    <location>
        <begin position="792"/>
        <end position="862"/>
    </location>
</feature>
<feature type="domain" description="PKD" evidence="7">
    <location>
        <begin position="898"/>
        <end position="952"/>
    </location>
</feature>
<dbReference type="PANTHER" id="PTHR46730">
    <property type="entry name" value="POLYCYSTIN-1"/>
    <property type="match status" value="1"/>
</dbReference>
<dbReference type="NCBIfam" id="TIGR04183">
    <property type="entry name" value="Por_Secre_tail"/>
    <property type="match status" value="1"/>
</dbReference>
<dbReference type="InterPro" id="IPR000601">
    <property type="entry name" value="PKD_dom"/>
</dbReference>
<feature type="domain" description="PKD" evidence="7">
    <location>
        <begin position="229"/>
        <end position="290"/>
    </location>
</feature>
<evidence type="ECO:0000256" key="6">
    <source>
        <dbReference type="SAM" id="SignalP"/>
    </source>
</evidence>
<dbReference type="Pfam" id="PF18911">
    <property type="entry name" value="PKD_4"/>
    <property type="match status" value="7"/>
</dbReference>
<dbReference type="SUPFAM" id="SSF49299">
    <property type="entry name" value="PKD domain"/>
    <property type="match status" value="9"/>
</dbReference>
<dbReference type="EMBL" id="JBHSDC010000002">
    <property type="protein sequence ID" value="MFC4230761.1"/>
    <property type="molecule type" value="Genomic_DNA"/>
</dbReference>
<keyword evidence="3" id="KW-0677">Repeat</keyword>
<dbReference type="Pfam" id="PF18962">
    <property type="entry name" value="Por_Secre_tail"/>
    <property type="match status" value="1"/>
</dbReference>
<dbReference type="Gene3D" id="2.60.40.10">
    <property type="entry name" value="Immunoglobulins"/>
    <property type="match status" value="9"/>
</dbReference>
<evidence type="ECO:0000256" key="1">
    <source>
        <dbReference type="ARBA" id="ARBA00004141"/>
    </source>
</evidence>
<evidence type="ECO:0000256" key="4">
    <source>
        <dbReference type="ARBA" id="ARBA00022989"/>
    </source>
</evidence>
<reference evidence="9" key="1">
    <citation type="journal article" date="2019" name="Int. J. Syst. Evol. Microbiol.">
        <title>The Global Catalogue of Microorganisms (GCM) 10K type strain sequencing project: providing services to taxonomists for standard genome sequencing and annotation.</title>
        <authorList>
            <consortium name="The Broad Institute Genomics Platform"/>
            <consortium name="The Broad Institute Genome Sequencing Center for Infectious Disease"/>
            <person name="Wu L."/>
            <person name="Ma J."/>
        </authorList>
    </citation>
    <scope>NUCLEOTIDE SEQUENCE [LARGE SCALE GENOMIC DNA]</scope>
    <source>
        <strain evidence="9">CECT 8010</strain>
    </source>
</reference>
<keyword evidence="4" id="KW-1133">Transmembrane helix</keyword>
<dbReference type="InterPro" id="IPR022409">
    <property type="entry name" value="PKD/Chitinase_dom"/>
</dbReference>
<dbReference type="PANTHER" id="PTHR46730:SF4">
    <property type="entry name" value="POLYCYSTIC KIDNEY DISEASE PROTEIN 1-LIKE 1"/>
    <property type="match status" value="1"/>
</dbReference>
<dbReference type="InterPro" id="IPR035986">
    <property type="entry name" value="PKD_dom_sf"/>
</dbReference>
<evidence type="ECO:0000313" key="8">
    <source>
        <dbReference type="EMBL" id="MFC4230761.1"/>
    </source>
</evidence>
<keyword evidence="9" id="KW-1185">Reference proteome</keyword>
<feature type="signal peptide" evidence="6">
    <location>
        <begin position="1"/>
        <end position="18"/>
    </location>
</feature>
<gene>
    <name evidence="8" type="ORF">ACFOW1_02590</name>
</gene>
<evidence type="ECO:0000256" key="5">
    <source>
        <dbReference type="ARBA" id="ARBA00023136"/>
    </source>
</evidence>
<keyword evidence="6" id="KW-0732">Signal</keyword>